<keyword evidence="2" id="KW-0560">Oxidoreductase</keyword>
<dbReference type="PANTHER" id="PTHR24321">
    <property type="entry name" value="DEHYDROGENASES, SHORT CHAIN"/>
    <property type="match status" value="1"/>
</dbReference>
<gene>
    <name evidence="3" type="ORF">FB556_0800</name>
</gene>
<dbReference type="InterPro" id="IPR002347">
    <property type="entry name" value="SDR_fam"/>
</dbReference>
<dbReference type="EMBL" id="VFOU01000001">
    <property type="protein sequence ID" value="TQL74338.1"/>
    <property type="molecule type" value="Genomic_DNA"/>
</dbReference>
<dbReference type="Pfam" id="PF13561">
    <property type="entry name" value="adh_short_C2"/>
    <property type="match status" value="1"/>
</dbReference>
<dbReference type="Proteomes" id="UP000319746">
    <property type="component" value="Unassembled WGS sequence"/>
</dbReference>
<comment type="similarity">
    <text evidence="1">Belongs to the short-chain dehydrogenases/reductases (SDR) family.</text>
</comment>
<dbReference type="AlphaFoldDB" id="A0A543AP46"/>
<organism evidence="3 4">
    <name type="scientific">Enteractinococcus coprophilus</name>
    <dbReference type="NCBI Taxonomy" id="1027633"/>
    <lineage>
        <taxon>Bacteria</taxon>
        <taxon>Bacillati</taxon>
        <taxon>Actinomycetota</taxon>
        <taxon>Actinomycetes</taxon>
        <taxon>Micrococcales</taxon>
        <taxon>Micrococcaceae</taxon>
    </lineage>
</organism>
<dbReference type="GO" id="GO:0016491">
    <property type="term" value="F:oxidoreductase activity"/>
    <property type="evidence" value="ECO:0007669"/>
    <property type="project" value="UniProtKB-KW"/>
</dbReference>
<accession>A0A543AP46</accession>
<evidence type="ECO:0000313" key="4">
    <source>
        <dbReference type="Proteomes" id="UP000319746"/>
    </source>
</evidence>
<evidence type="ECO:0000256" key="1">
    <source>
        <dbReference type="ARBA" id="ARBA00006484"/>
    </source>
</evidence>
<dbReference type="RefSeq" id="WP_141864900.1">
    <property type="nucleotide sequence ID" value="NZ_BAABAN010000016.1"/>
</dbReference>
<dbReference type="PRINTS" id="PR00081">
    <property type="entry name" value="GDHRDH"/>
</dbReference>
<dbReference type="InterPro" id="IPR036291">
    <property type="entry name" value="NAD(P)-bd_dom_sf"/>
</dbReference>
<reference evidence="3 4" key="1">
    <citation type="submission" date="2019-06" db="EMBL/GenBank/DDBJ databases">
        <title>Sequencing the genomes of 1000 actinobacteria strains.</title>
        <authorList>
            <person name="Klenk H.-P."/>
        </authorList>
    </citation>
    <scope>NUCLEOTIDE SEQUENCE [LARGE SCALE GENOMIC DNA]</scope>
    <source>
        <strain evidence="3 4">DSM 24083</strain>
    </source>
</reference>
<dbReference type="SUPFAM" id="SSF51735">
    <property type="entry name" value="NAD(P)-binding Rossmann-fold domains"/>
    <property type="match status" value="1"/>
</dbReference>
<evidence type="ECO:0000313" key="3">
    <source>
        <dbReference type="EMBL" id="TQL74338.1"/>
    </source>
</evidence>
<dbReference type="FunFam" id="3.40.50.720:FF:000084">
    <property type="entry name" value="Short-chain dehydrogenase reductase"/>
    <property type="match status" value="1"/>
</dbReference>
<dbReference type="CDD" id="cd05233">
    <property type="entry name" value="SDR_c"/>
    <property type="match status" value="1"/>
</dbReference>
<keyword evidence="4" id="KW-1185">Reference proteome</keyword>
<dbReference type="Gene3D" id="3.40.50.720">
    <property type="entry name" value="NAD(P)-binding Rossmann-like Domain"/>
    <property type="match status" value="1"/>
</dbReference>
<evidence type="ECO:0000256" key="2">
    <source>
        <dbReference type="ARBA" id="ARBA00023002"/>
    </source>
</evidence>
<dbReference type="OrthoDB" id="4288312at2"/>
<proteinExistence type="inferred from homology"/>
<sequence length="257" mass="26906">MSDVAVITGAGGGIGRATVRRFLAAGWDVAMIDIGASLEGALEEAKELAGPGQTVRGYFADAASAADVEQVRDEILEEFGGVKALLLVAGTVQTAASVGELDPQEWERVLSINLTGPFLFTRAFARALQDTEGASVVAVSSQWGRSGHPFLSSYSASKAGLIVAMQSFAQELAPKVRVNTVCPGHINTAMHTDALQAEAELRGIPFEEMRDIEWGKVPALRAGEPDEIAGAIFYLASDDASYITGASLDVNGGSVLH</sequence>
<comment type="caution">
    <text evidence="3">The sequence shown here is derived from an EMBL/GenBank/DDBJ whole genome shotgun (WGS) entry which is preliminary data.</text>
</comment>
<dbReference type="PANTHER" id="PTHR24321:SF8">
    <property type="entry name" value="ESTRADIOL 17-BETA-DEHYDROGENASE 8-RELATED"/>
    <property type="match status" value="1"/>
</dbReference>
<protein>
    <submittedName>
        <fullName evidence="3">3-oxoacyl-[acyl-carrier protein] reductase</fullName>
    </submittedName>
</protein>
<name>A0A543AP46_9MICC</name>